<feature type="transmembrane region" description="Helical" evidence="9">
    <location>
        <begin position="163"/>
        <end position="184"/>
    </location>
</feature>
<evidence type="ECO:0000313" key="11">
    <source>
        <dbReference type="EMBL" id="SMF39603.1"/>
    </source>
</evidence>
<keyword evidence="2 8" id="KW-0813">Transport</keyword>
<dbReference type="InterPro" id="IPR002898">
    <property type="entry name" value="MotA_ExbB_proton_chnl"/>
</dbReference>
<keyword evidence="5 8" id="KW-0653">Protein transport</keyword>
<evidence type="ECO:0000256" key="1">
    <source>
        <dbReference type="ARBA" id="ARBA00004651"/>
    </source>
</evidence>
<evidence type="ECO:0000256" key="6">
    <source>
        <dbReference type="ARBA" id="ARBA00022989"/>
    </source>
</evidence>
<sequence length="208" mass="22625">MDFNIVEKLLAITLLGSEWVLWMLMILSVVSVAVIIERAVFFSRTKLDFSRFSHEITKKIIDQDIEGAKQLCQESPAIESQIVLRGLDYASKSPEAMDQSMSSYIVGERQKLDHGLVILGTLGNNAPFIGLFGTVIGIIQAFNDLANNPAGGPSVVMAGISEALVATAVGLLVAIPAVIAYNGYQRLVKRRISNAEAMKRIVVAQFSK</sequence>
<dbReference type="EMBL" id="FWZT01000012">
    <property type="protein sequence ID" value="SMF39603.1"/>
    <property type="molecule type" value="Genomic_DNA"/>
</dbReference>
<dbReference type="Proteomes" id="UP000192907">
    <property type="component" value="Unassembled WGS sequence"/>
</dbReference>
<protein>
    <submittedName>
        <fullName evidence="11">Outer membrane transport energization protein ExbB</fullName>
    </submittedName>
</protein>
<reference evidence="12" key="1">
    <citation type="submission" date="2017-04" db="EMBL/GenBank/DDBJ databases">
        <authorList>
            <person name="Varghese N."/>
            <person name="Submissions S."/>
        </authorList>
    </citation>
    <scope>NUCLEOTIDE SEQUENCE [LARGE SCALE GENOMIC DNA]</scope>
    <source>
        <strain evidence="12">RKEM611</strain>
    </source>
</reference>
<keyword evidence="3" id="KW-1003">Cell membrane</keyword>
<dbReference type="PANTHER" id="PTHR30625">
    <property type="entry name" value="PROTEIN TOLQ"/>
    <property type="match status" value="1"/>
</dbReference>
<comment type="similarity">
    <text evidence="8">Belongs to the exbB/tolQ family.</text>
</comment>
<dbReference type="RefSeq" id="WP_132320324.1">
    <property type="nucleotide sequence ID" value="NZ_FWZT01000012.1"/>
</dbReference>
<keyword evidence="6 9" id="KW-1133">Transmembrane helix</keyword>
<feature type="transmembrane region" description="Helical" evidence="9">
    <location>
        <begin position="116"/>
        <end position="143"/>
    </location>
</feature>
<evidence type="ECO:0000256" key="3">
    <source>
        <dbReference type="ARBA" id="ARBA00022475"/>
    </source>
</evidence>
<keyword evidence="7 9" id="KW-0472">Membrane</keyword>
<dbReference type="GO" id="GO:0005886">
    <property type="term" value="C:plasma membrane"/>
    <property type="evidence" value="ECO:0007669"/>
    <property type="project" value="UniProtKB-SubCell"/>
</dbReference>
<dbReference type="InterPro" id="IPR050790">
    <property type="entry name" value="ExbB/TolQ_transport"/>
</dbReference>
<name>A0A1Y6C1R7_9BACT</name>
<keyword evidence="4 9" id="KW-0812">Transmembrane</keyword>
<evidence type="ECO:0000256" key="8">
    <source>
        <dbReference type="RuleBase" id="RU004057"/>
    </source>
</evidence>
<dbReference type="STRING" id="1513793.SAMN06296036_11220"/>
<feature type="domain" description="MotA/TolQ/ExbB proton channel" evidence="10">
    <location>
        <begin position="77"/>
        <end position="196"/>
    </location>
</feature>
<dbReference type="GO" id="GO:0017038">
    <property type="term" value="P:protein import"/>
    <property type="evidence" value="ECO:0007669"/>
    <property type="project" value="TreeGrafter"/>
</dbReference>
<evidence type="ECO:0000256" key="2">
    <source>
        <dbReference type="ARBA" id="ARBA00022448"/>
    </source>
</evidence>
<evidence type="ECO:0000313" key="12">
    <source>
        <dbReference type="Proteomes" id="UP000192907"/>
    </source>
</evidence>
<dbReference type="Pfam" id="PF01618">
    <property type="entry name" value="MotA_ExbB"/>
    <property type="match status" value="1"/>
</dbReference>
<evidence type="ECO:0000256" key="5">
    <source>
        <dbReference type="ARBA" id="ARBA00022927"/>
    </source>
</evidence>
<evidence type="ECO:0000256" key="4">
    <source>
        <dbReference type="ARBA" id="ARBA00022692"/>
    </source>
</evidence>
<organism evidence="11 12">
    <name type="scientific">Pseudobacteriovorax antillogorgiicola</name>
    <dbReference type="NCBI Taxonomy" id="1513793"/>
    <lineage>
        <taxon>Bacteria</taxon>
        <taxon>Pseudomonadati</taxon>
        <taxon>Bdellovibrionota</taxon>
        <taxon>Oligoflexia</taxon>
        <taxon>Oligoflexales</taxon>
        <taxon>Pseudobacteriovoracaceae</taxon>
        <taxon>Pseudobacteriovorax</taxon>
    </lineage>
</organism>
<gene>
    <name evidence="11" type="ORF">SAMN06296036_11220</name>
</gene>
<keyword evidence="12" id="KW-1185">Reference proteome</keyword>
<proteinExistence type="inferred from homology"/>
<accession>A0A1Y6C1R7</accession>
<comment type="subcellular location">
    <subcellularLocation>
        <location evidence="1">Cell membrane</location>
        <topology evidence="1">Multi-pass membrane protein</topology>
    </subcellularLocation>
    <subcellularLocation>
        <location evidence="8">Membrane</location>
        <topology evidence="8">Multi-pass membrane protein</topology>
    </subcellularLocation>
</comment>
<evidence type="ECO:0000256" key="9">
    <source>
        <dbReference type="SAM" id="Phobius"/>
    </source>
</evidence>
<feature type="transmembrane region" description="Helical" evidence="9">
    <location>
        <begin position="20"/>
        <end position="41"/>
    </location>
</feature>
<evidence type="ECO:0000256" key="7">
    <source>
        <dbReference type="ARBA" id="ARBA00023136"/>
    </source>
</evidence>
<dbReference type="AlphaFoldDB" id="A0A1Y6C1R7"/>
<dbReference type="OrthoDB" id="5293536at2"/>
<evidence type="ECO:0000259" key="10">
    <source>
        <dbReference type="Pfam" id="PF01618"/>
    </source>
</evidence>
<dbReference type="PANTHER" id="PTHR30625:SF15">
    <property type="entry name" value="BIOPOLYMER TRANSPORT PROTEIN EXBB"/>
    <property type="match status" value="1"/>
</dbReference>